<proteinExistence type="predicted"/>
<organism evidence="1 2">
    <name type="scientific">Helicostylum pulchrum</name>
    <dbReference type="NCBI Taxonomy" id="562976"/>
    <lineage>
        <taxon>Eukaryota</taxon>
        <taxon>Fungi</taxon>
        <taxon>Fungi incertae sedis</taxon>
        <taxon>Mucoromycota</taxon>
        <taxon>Mucoromycotina</taxon>
        <taxon>Mucoromycetes</taxon>
        <taxon>Mucorales</taxon>
        <taxon>Mucorineae</taxon>
        <taxon>Mucoraceae</taxon>
        <taxon>Helicostylum</taxon>
    </lineage>
</organism>
<sequence>MFDKSVIHLYYRHVRGDYKIKSPLKWSADVPTAPATAAPTGSNCEIFEFNWLHAPFYFQKMYHHQFQKVFDLRYDLKWIRSAEKNTS</sequence>
<dbReference type="EMBL" id="BAABUJ010000025">
    <property type="protein sequence ID" value="GAA5802887.1"/>
    <property type="molecule type" value="Genomic_DNA"/>
</dbReference>
<dbReference type="Proteomes" id="UP001476247">
    <property type="component" value="Unassembled WGS sequence"/>
</dbReference>
<name>A0ABP9Y7D8_9FUNG</name>
<reference evidence="1 2" key="1">
    <citation type="submission" date="2024-04" db="EMBL/GenBank/DDBJ databases">
        <title>genome sequences of Mucor flavus KT1a and Helicostylum pulchrum KT1b strains isolation_sourced from the surface of a dry-aged beef.</title>
        <authorList>
            <person name="Toyotome T."/>
            <person name="Hosono M."/>
            <person name="Torimaru M."/>
            <person name="Fukuda K."/>
            <person name="Mikami N."/>
        </authorList>
    </citation>
    <scope>NUCLEOTIDE SEQUENCE [LARGE SCALE GENOMIC DNA]</scope>
    <source>
        <strain evidence="1 2">KT1b</strain>
    </source>
</reference>
<keyword evidence="2" id="KW-1185">Reference proteome</keyword>
<protein>
    <submittedName>
        <fullName evidence="1">Uncharacterized protein</fullName>
    </submittedName>
</protein>
<evidence type="ECO:0000313" key="2">
    <source>
        <dbReference type="Proteomes" id="UP001476247"/>
    </source>
</evidence>
<comment type="caution">
    <text evidence="1">The sequence shown here is derived from an EMBL/GenBank/DDBJ whole genome shotgun (WGS) entry which is preliminary data.</text>
</comment>
<accession>A0ABP9Y7D8</accession>
<gene>
    <name evidence="1" type="ORF">HPULCUR_008362</name>
</gene>
<evidence type="ECO:0000313" key="1">
    <source>
        <dbReference type="EMBL" id="GAA5802887.1"/>
    </source>
</evidence>